<dbReference type="InterPro" id="IPR032567">
    <property type="entry name" value="RTL1-rel"/>
</dbReference>
<dbReference type="EMBL" id="JAEPRB010000481">
    <property type="protein sequence ID" value="KAG2215852.1"/>
    <property type="molecule type" value="Genomic_DNA"/>
</dbReference>
<dbReference type="CDD" id="cd00303">
    <property type="entry name" value="retropepsin_like"/>
    <property type="match status" value="1"/>
</dbReference>
<dbReference type="Gene3D" id="3.10.10.10">
    <property type="entry name" value="HIV Type 1 Reverse Transcriptase, subunit A, domain 1"/>
    <property type="match status" value="1"/>
</dbReference>
<reference evidence="1 2" key="1">
    <citation type="submission" date="2020-12" db="EMBL/GenBank/DDBJ databases">
        <title>Metabolic potential, ecology and presence of endohyphal bacteria is reflected in genomic diversity of Mucoromycotina.</title>
        <authorList>
            <person name="Muszewska A."/>
            <person name="Okrasinska A."/>
            <person name="Steczkiewicz K."/>
            <person name="Drgas O."/>
            <person name="Orlowska M."/>
            <person name="Perlinska-Lenart U."/>
            <person name="Aleksandrzak-Piekarczyk T."/>
            <person name="Szatraj K."/>
            <person name="Zielenkiewicz U."/>
            <person name="Pilsyk S."/>
            <person name="Malc E."/>
            <person name="Mieczkowski P."/>
            <person name="Kruszewska J.S."/>
            <person name="Biernat P."/>
            <person name="Pawlowska J."/>
        </authorList>
    </citation>
    <scope>NUCLEOTIDE SEQUENCE [LARGE SCALE GENOMIC DNA]</scope>
    <source>
        <strain evidence="1 2">CBS 142.35</strain>
    </source>
</reference>
<dbReference type="SUPFAM" id="SSF50630">
    <property type="entry name" value="Acid proteases"/>
    <property type="match status" value="1"/>
</dbReference>
<dbReference type="OrthoDB" id="2290219at2759"/>
<dbReference type="AlphaFoldDB" id="A0A8H7RRG2"/>
<name>A0A8H7RRG2_9FUNG</name>
<dbReference type="Proteomes" id="UP000646827">
    <property type="component" value="Unassembled WGS sequence"/>
</dbReference>
<proteinExistence type="predicted"/>
<evidence type="ECO:0008006" key="3">
    <source>
        <dbReference type="Google" id="ProtNLM"/>
    </source>
</evidence>
<dbReference type="PANTHER" id="PTHR15503">
    <property type="entry name" value="LDOC1 RELATED"/>
    <property type="match status" value="1"/>
</dbReference>
<evidence type="ECO:0000313" key="1">
    <source>
        <dbReference type="EMBL" id="KAG2215852.1"/>
    </source>
</evidence>
<dbReference type="CDD" id="cd01647">
    <property type="entry name" value="RT_LTR"/>
    <property type="match status" value="1"/>
</dbReference>
<sequence>MATFVAQFQAAWSSVPSMMDEEALDRFQRGLAPTIHLQVITRFPTSTDEAMCLALAVEAAQQHSQNILAEQHGFSPSHPQQASPQLVPEYLHTSGVAAMDLDVIRSRGPRQSSTSELKGVLAHTTPSLNVTESVPLVVPEEELIDLSDDQDVVSQELQKTLEKDKNYFNSLLSIKESDLPLYLISCNGRAVKVLIDSGASGSYVASTIVAGLPTCLIPNQEVETAGGHVLTINKQVTLPLDAQGYKHTTDAYVLDTKLDLILRRNWLKTVQPTPDWASDTWKISTNNQDYIIHPTHKQETQDITYLLSHRQVQRLERSKGIDEIFLCYVRPDIDNTTMAVQDEAEALVQEFNDTFQDTLPGLPPDCGVEHVIDTGDTDPISKPPYKMSPLELKELCKQITELLDLGLIQPSSSPWGAPVLFVRKKDGFMRLCIDYHAVNRVTRRHSHPLPRIDECLEQLHSAKYYSSIDLKSGYH</sequence>
<organism evidence="1 2">
    <name type="scientific">Circinella minor</name>
    <dbReference type="NCBI Taxonomy" id="1195481"/>
    <lineage>
        <taxon>Eukaryota</taxon>
        <taxon>Fungi</taxon>
        <taxon>Fungi incertae sedis</taxon>
        <taxon>Mucoromycota</taxon>
        <taxon>Mucoromycotina</taxon>
        <taxon>Mucoromycetes</taxon>
        <taxon>Mucorales</taxon>
        <taxon>Lichtheimiaceae</taxon>
        <taxon>Circinella</taxon>
    </lineage>
</organism>
<dbReference type="InterPro" id="IPR043502">
    <property type="entry name" value="DNA/RNA_pol_sf"/>
</dbReference>
<protein>
    <recommendedName>
        <fullName evidence="3">Reverse transcriptase domain-containing protein</fullName>
    </recommendedName>
</protein>
<dbReference type="Gene3D" id="2.40.70.10">
    <property type="entry name" value="Acid Proteases"/>
    <property type="match status" value="1"/>
</dbReference>
<accession>A0A8H7RRG2</accession>
<gene>
    <name evidence="1" type="ORF">INT45_013896</name>
</gene>
<dbReference type="SUPFAM" id="SSF56672">
    <property type="entry name" value="DNA/RNA polymerases"/>
    <property type="match status" value="1"/>
</dbReference>
<keyword evidence="2" id="KW-1185">Reference proteome</keyword>
<dbReference type="Pfam" id="PF08284">
    <property type="entry name" value="RVP_2"/>
    <property type="match status" value="1"/>
</dbReference>
<dbReference type="PANTHER" id="PTHR15503:SF22">
    <property type="entry name" value="TRANSPOSON TY3-I GAG POLYPROTEIN"/>
    <property type="match status" value="1"/>
</dbReference>
<evidence type="ECO:0000313" key="2">
    <source>
        <dbReference type="Proteomes" id="UP000646827"/>
    </source>
</evidence>
<comment type="caution">
    <text evidence="1">The sequence shown here is derived from an EMBL/GenBank/DDBJ whole genome shotgun (WGS) entry which is preliminary data.</text>
</comment>
<dbReference type="InterPro" id="IPR021109">
    <property type="entry name" value="Peptidase_aspartic_dom_sf"/>
</dbReference>